<dbReference type="Gene3D" id="1.10.287.770">
    <property type="entry name" value="YojJ-like"/>
    <property type="match status" value="1"/>
</dbReference>
<keyword evidence="5" id="KW-1133">Transmembrane helix</keyword>
<dbReference type="PRINTS" id="PR01078">
    <property type="entry name" value="AMINACHANNEL"/>
</dbReference>
<reference evidence="13" key="1">
    <citation type="journal article" date="2023" name="G3 (Bethesda)">
        <title>Whole genome assembly and annotation of the endangered Caribbean coral Acropora cervicornis.</title>
        <authorList>
            <person name="Selwyn J.D."/>
            <person name="Vollmer S.V."/>
        </authorList>
    </citation>
    <scope>NUCLEOTIDE SEQUENCE</scope>
    <source>
        <strain evidence="13">K2</strain>
    </source>
</reference>
<dbReference type="FunFam" id="1.10.287.770:FF:000001">
    <property type="entry name" value="Acid-sensing ion channel subunit 1"/>
    <property type="match status" value="1"/>
</dbReference>
<evidence type="ECO:0000256" key="9">
    <source>
        <dbReference type="ARBA" id="ARBA00023180"/>
    </source>
</evidence>
<keyword evidence="11 12" id="KW-0407">Ion channel</keyword>
<evidence type="ECO:0000256" key="11">
    <source>
        <dbReference type="ARBA" id="ARBA00023303"/>
    </source>
</evidence>
<comment type="similarity">
    <text evidence="12">Belongs to the amiloride-sensitive sodium channel (TC 1.A.6) family.</text>
</comment>
<evidence type="ECO:0000256" key="7">
    <source>
        <dbReference type="ARBA" id="ARBA00023065"/>
    </source>
</evidence>
<evidence type="ECO:0000256" key="6">
    <source>
        <dbReference type="ARBA" id="ARBA00023053"/>
    </source>
</evidence>
<comment type="caution">
    <text evidence="13">The sequence shown here is derived from an EMBL/GenBank/DDBJ whole genome shotgun (WGS) entry which is preliminary data.</text>
</comment>
<evidence type="ECO:0000256" key="3">
    <source>
        <dbReference type="ARBA" id="ARBA00022461"/>
    </source>
</evidence>
<proteinExistence type="inferred from homology"/>
<keyword evidence="2 12" id="KW-0813">Transport</keyword>
<name>A0AAD9QT16_ACRCE</name>
<keyword evidence="10 12" id="KW-0739">Sodium transport</keyword>
<reference evidence="13" key="2">
    <citation type="journal article" date="2023" name="Science">
        <title>Genomic signatures of disease resistance in endangered staghorn corals.</title>
        <authorList>
            <person name="Vollmer S.V."/>
            <person name="Selwyn J.D."/>
            <person name="Despard B.A."/>
            <person name="Roesel C.L."/>
        </authorList>
    </citation>
    <scope>NUCLEOTIDE SEQUENCE</scope>
    <source>
        <strain evidence="13">K2</strain>
    </source>
</reference>
<organism evidence="13 14">
    <name type="scientific">Acropora cervicornis</name>
    <name type="common">Staghorn coral</name>
    <dbReference type="NCBI Taxonomy" id="6130"/>
    <lineage>
        <taxon>Eukaryota</taxon>
        <taxon>Metazoa</taxon>
        <taxon>Cnidaria</taxon>
        <taxon>Anthozoa</taxon>
        <taxon>Hexacorallia</taxon>
        <taxon>Scleractinia</taxon>
        <taxon>Astrocoeniina</taxon>
        <taxon>Acroporidae</taxon>
        <taxon>Acropora</taxon>
    </lineage>
</organism>
<dbReference type="EMBL" id="JARQWQ010000015">
    <property type="protein sequence ID" value="KAK2566969.1"/>
    <property type="molecule type" value="Genomic_DNA"/>
</dbReference>
<keyword evidence="7 12" id="KW-0406">Ion transport</keyword>
<dbReference type="AlphaFoldDB" id="A0AAD9QT16"/>
<dbReference type="PANTHER" id="PTHR11690">
    <property type="entry name" value="AMILORIDE-SENSITIVE SODIUM CHANNEL-RELATED"/>
    <property type="match status" value="1"/>
</dbReference>
<accession>A0AAD9QT16</accession>
<gene>
    <name evidence="13" type="ORF">P5673_008731</name>
</gene>
<evidence type="ECO:0000256" key="4">
    <source>
        <dbReference type="ARBA" id="ARBA00022692"/>
    </source>
</evidence>
<dbReference type="Proteomes" id="UP001249851">
    <property type="component" value="Unassembled WGS sequence"/>
</dbReference>
<dbReference type="InterPro" id="IPR001873">
    <property type="entry name" value="ENaC"/>
</dbReference>
<evidence type="ECO:0000256" key="2">
    <source>
        <dbReference type="ARBA" id="ARBA00022448"/>
    </source>
</evidence>
<keyword evidence="14" id="KW-1185">Reference proteome</keyword>
<keyword evidence="3 12" id="KW-0894">Sodium channel</keyword>
<comment type="subcellular location">
    <subcellularLocation>
        <location evidence="1">Membrane</location>
        <topology evidence="1">Multi-pass membrane protein</topology>
    </subcellularLocation>
</comment>
<dbReference type="GO" id="GO:0005886">
    <property type="term" value="C:plasma membrane"/>
    <property type="evidence" value="ECO:0007669"/>
    <property type="project" value="TreeGrafter"/>
</dbReference>
<dbReference type="Pfam" id="PF00858">
    <property type="entry name" value="ASC"/>
    <property type="match status" value="1"/>
</dbReference>
<evidence type="ECO:0000256" key="5">
    <source>
        <dbReference type="ARBA" id="ARBA00022989"/>
    </source>
</evidence>
<dbReference type="GO" id="GO:0015280">
    <property type="term" value="F:ligand-gated sodium channel activity"/>
    <property type="evidence" value="ECO:0007669"/>
    <property type="project" value="TreeGrafter"/>
</dbReference>
<dbReference type="PANTHER" id="PTHR11690:SF248">
    <property type="entry name" value="PICKPOCKET 17, ISOFORM A"/>
    <property type="match status" value="1"/>
</dbReference>
<evidence type="ECO:0000256" key="1">
    <source>
        <dbReference type="ARBA" id="ARBA00004141"/>
    </source>
</evidence>
<evidence type="ECO:0000256" key="12">
    <source>
        <dbReference type="RuleBase" id="RU000679"/>
    </source>
</evidence>
<keyword evidence="4 12" id="KW-0812">Transmembrane</keyword>
<protein>
    <submittedName>
        <fullName evidence="13">Degenerin-like protein asic-1</fullName>
    </submittedName>
</protein>
<sequence>MYSCLAQAQTTTCNCTEGKFRTGAKVCSDILEVKCIQEVTQRYERGELGCSKSCPQRCSHLSYRTSISSSSWSSNYVTETCLLHTFHNDRMCHRNKTPLLFCFQVSFIACFFRENFLRINIYFEELNMEKITYSEYYLIENLMSDIGGQLGLWIGVSVITIAEMLKLLLDILHALCRKAHISDDEKMKEIRMT</sequence>
<evidence type="ECO:0000313" key="14">
    <source>
        <dbReference type="Proteomes" id="UP001249851"/>
    </source>
</evidence>
<keyword evidence="6" id="KW-0915">Sodium</keyword>
<keyword evidence="9" id="KW-0325">Glycoprotein</keyword>
<evidence type="ECO:0000256" key="10">
    <source>
        <dbReference type="ARBA" id="ARBA00023201"/>
    </source>
</evidence>
<evidence type="ECO:0000313" key="13">
    <source>
        <dbReference type="EMBL" id="KAK2566969.1"/>
    </source>
</evidence>
<evidence type="ECO:0000256" key="8">
    <source>
        <dbReference type="ARBA" id="ARBA00023136"/>
    </source>
</evidence>
<keyword evidence="8" id="KW-0472">Membrane</keyword>